<protein>
    <submittedName>
        <fullName evidence="1">9290_t:CDS:1</fullName>
    </submittedName>
</protein>
<dbReference type="Proteomes" id="UP000789860">
    <property type="component" value="Unassembled WGS sequence"/>
</dbReference>
<proteinExistence type="predicted"/>
<name>A0ACA9M3X1_9GLOM</name>
<evidence type="ECO:0000313" key="1">
    <source>
        <dbReference type="EMBL" id="CAG8568460.1"/>
    </source>
</evidence>
<organism evidence="1 2">
    <name type="scientific">Scutellospora calospora</name>
    <dbReference type="NCBI Taxonomy" id="85575"/>
    <lineage>
        <taxon>Eukaryota</taxon>
        <taxon>Fungi</taxon>
        <taxon>Fungi incertae sedis</taxon>
        <taxon>Mucoromycota</taxon>
        <taxon>Glomeromycotina</taxon>
        <taxon>Glomeromycetes</taxon>
        <taxon>Diversisporales</taxon>
        <taxon>Gigasporaceae</taxon>
        <taxon>Scutellospora</taxon>
    </lineage>
</organism>
<comment type="caution">
    <text evidence="1">The sequence shown here is derived from an EMBL/GenBank/DDBJ whole genome shotgun (WGS) entry which is preliminary data.</text>
</comment>
<evidence type="ECO:0000313" key="2">
    <source>
        <dbReference type="Proteomes" id="UP000789860"/>
    </source>
</evidence>
<gene>
    <name evidence="1" type="ORF">SCALOS_LOCUS5764</name>
</gene>
<keyword evidence="2" id="KW-1185">Reference proteome</keyword>
<accession>A0ACA9M3X1</accession>
<dbReference type="EMBL" id="CAJVPM010009925">
    <property type="protein sequence ID" value="CAG8568460.1"/>
    <property type="molecule type" value="Genomic_DNA"/>
</dbReference>
<reference evidence="1" key="1">
    <citation type="submission" date="2021-06" db="EMBL/GenBank/DDBJ databases">
        <authorList>
            <person name="Kallberg Y."/>
            <person name="Tangrot J."/>
            <person name="Rosling A."/>
        </authorList>
    </citation>
    <scope>NUCLEOTIDE SEQUENCE</scope>
    <source>
        <strain evidence="1">AU212A</strain>
    </source>
</reference>
<sequence>MTKILNNKISSIIEKTNNKKDLNDLKKIITEHRLLSNKQKEIIKNNINKKIVEIKKNSKPEKPDSNKEILVKEIEKNIIEINKDNVEKLLDNEDIDKKIQNSKLSPSNIKKLQESRKNILLNFRIEIYDQYINIIKTEKNKILLNDLNNDILKNKILTHEQIQDISRKNN</sequence>